<dbReference type="InterPro" id="IPR007696">
    <property type="entry name" value="DNA_mismatch_repair_MutS_core"/>
</dbReference>
<dbReference type="SUPFAM" id="SSF52540">
    <property type="entry name" value="P-loop containing nucleoside triphosphate hydrolases"/>
    <property type="match status" value="1"/>
</dbReference>
<feature type="domain" description="DNA mismatch repair proteins mutS family" evidence="12">
    <location>
        <begin position="683"/>
        <end position="699"/>
    </location>
</feature>
<dbReference type="EMBL" id="JAKNCT010000003">
    <property type="protein sequence ID" value="MCG5030458.1"/>
    <property type="molecule type" value="Genomic_DNA"/>
</dbReference>
<accession>A0ABS9MR09</accession>
<dbReference type="NCBIfam" id="TIGR01070">
    <property type="entry name" value="mutS1"/>
    <property type="match status" value="1"/>
</dbReference>
<sequence>MQQFLEIRRGLVKQYPNIILLYRMGDFYETFFEDAVEINRLLGITLTSRGKTVPVPLAGVPYMTLDSYLARLVKAGKAVGIVEQQGDSTTNKGAVPRKLVRIVTPGTLTESELLPSKADAALLALEPPLGKKAPEWSIVSLVLSNGAFKAMSVAEEELAGEIARIAPKEILVPDSIREKAQGFASGALVTPLPDWHFDPEHGAEQLRHHFQMESLDAWAVSEKPGILAAAGAVLGYVSQTQIESMPHIRPLVLEESSRFVGLDAATRRNLELTESLRSGGGPTLLSTIDHCLTAMGSRMLRGWITQPMRAPEVPRERHRAVGELVGDPDKCEELASALRPLPDLERIASRIALGSVRPRELAGLRDALPQLSKLSKAAAGCLSDCFKAAAPVLDPPQELSETLTRALLPEPAVTLRDGEVIADSFSDELRQLRSLRDHAGDFLTELEAREKQRTGIPNLRVEYNRVTGYFIEVTRGQADRVPADYRRRQTLKNVERFVTPELKGWEDKAIAARERSVQLERELYEGLVRSCSAWVERLTEASEAAASIDALLSLARHARDMEWTEPELSEQSGIVIRGARHPVVEKAIEHYVANDCELVPGRRLLVITGPNMGGKSTYMRSVALIALLALAGSWVPAQSARIGPIDRILTRIGASDDLAGGKSTFMVEMVEAAAILHQASSRSLVLMDEIGRGTSTFDGLSLAAAIARELADRIRSYTLFATHFFELTQLSQSCAEVANVHVRAIQSSGRVVFLHEVREGPASQSYGIAVAQLAGVPQRVIREARSTLRELEERSRLSGEQPDLFSSPGAGAQDEAPAEEEEDTEAQAALRLRDEIAALDPDSLTPRDALVRLYTLIEQARGGKPA</sequence>
<dbReference type="InterPro" id="IPR007860">
    <property type="entry name" value="DNA_mmatch_repair_MutS_con_dom"/>
</dbReference>
<dbReference type="Gene3D" id="3.30.420.110">
    <property type="entry name" value="MutS, connector domain"/>
    <property type="match status" value="1"/>
</dbReference>
<dbReference type="SUPFAM" id="SSF55271">
    <property type="entry name" value="DNA repair protein MutS, domain I"/>
    <property type="match status" value="1"/>
</dbReference>
<keyword evidence="6 9" id="KW-0238">DNA-binding</keyword>
<dbReference type="SMART" id="SM00534">
    <property type="entry name" value="MUTSac"/>
    <property type="match status" value="1"/>
</dbReference>
<reference evidence="13 14" key="1">
    <citation type="submission" date="2022-02" db="EMBL/GenBank/DDBJ databases">
        <title>Mesosutterella porci, a novel member of the family Sutterellaceae from pig feces.</title>
        <authorList>
            <person name="Wylensek D."/>
            <person name="Clavel T."/>
        </authorList>
    </citation>
    <scope>NUCLEOTIDE SEQUENCE [LARGE SCALE GENOMIC DNA]</scope>
    <source>
        <strain evidence="14">oilRF-744-wt-GAM-9</strain>
    </source>
</reference>
<dbReference type="PROSITE" id="PS00486">
    <property type="entry name" value="DNA_MISMATCH_REPAIR_2"/>
    <property type="match status" value="1"/>
</dbReference>
<dbReference type="NCBIfam" id="NF003810">
    <property type="entry name" value="PRK05399.1"/>
    <property type="match status" value="1"/>
</dbReference>
<dbReference type="PANTHER" id="PTHR11361:SF34">
    <property type="entry name" value="DNA MISMATCH REPAIR PROTEIN MSH1, MITOCHONDRIAL"/>
    <property type="match status" value="1"/>
</dbReference>
<evidence type="ECO:0000256" key="3">
    <source>
        <dbReference type="ARBA" id="ARBA00022741"/>
    </source>
</evidence>
<dbReference type="Gene3D" id="3.40.1170.10">
    <property type="entry name" value="DNA repair protein MutS, domain I"/>
    <property type="match status" value="1"/>
</dbReference>
<dbReference type="InterPro" id="IPR016151">
    <property type="entry name" value="DNA_mismatch_repair_MutS_N"/>
</dbReference>
<dbReference type="PANTHER" id="PTHR11361">
    <property type="entry name" value="DNA MISMATCH REPAIR PROTEIN MUTS FAMILY MEMBER"/>
    <property type="match status" value="1"/>
</dbReference>
<evidence type="ECO:0000256" key="7">
    <source>
        <dbReference type="ARBA" id="ARBA00023204"/>
    </source>
</evidence>
<dbReference type="PIRSF" id="PIRSF037677">
    <property type="entry name" value="DNA_mis_repair_Msh6"/>
    <property type="match status" value="1"/>
</dbReference>
<evidence type="ECO:0000256" key="2">
    <source>
        <dbReference type="ARBA" id="ARBA00021982"/>
    </source>
</evidence>
<comment type="similarity">
    <text evidence="1 9 10">Belongs to the DNA mismatch repair MutS family.</text>
</comment>
<gene>
    <name evidence="9 13" type="primary">mutS</name>
    <name evidence="13" type="ORF">MAF45_03225</name>
</gene>
<keyword evidence="5 9" id="KW-0067">ATP-binding</keyword>
<keyword evidence="3 9" id="KW-0547">Nucleotide-binding</keyword>
<dbReference type="InterPro" id="IPR017261">
    <property type="entry name" value="DNA_mismatch_repair_MutS/MSH"/>
</dbReference>
<dbReference type="InterPro" id="IPR036678">
    <property type="entry name" value="MutS_con_dom_sf"/>
</dbReference>
<dbReference type="HAMAP" id="MF_00096">
    <property type="entry name" value="MutS"/>
    <property type="match status" value="1"/>
</dbReference>
<dbReference type="Gene3D" id="6.10.140.430">
    <property type="match status" value="1"/>
</dbReference>
<name>A0ABS9MR09_9BURK</name>
<dbReference type="InterPro" id="IPR036187">
    <property type="entry name" value="DNA_mismatch_repair_MutS_sf"/>
</dbReference>
<evidence type="ECO:0000256" key="1">
    <source>
        <dbReference type="ARBA" id="ARBA00006271"/>
    </source>
</evidence>
<dbReference type="Proteomes" id="UP001297600">
    <property type="component" value="Unassembled WGS sequence"/>
</dbReference>
<keyword evidence="7 9" id="KW-0234">DNA repair</keyword>
<dbReference type="InterPro" id="IPR005748">
    <property type="entry name" value="DNA_mismatch_repair_MutS"/>
</dbReference>
<evidence type="ECO:0000313" key="14">
    <source>
        <dbReference type="Proteomes" id="UP001297600"/>
    </source>
</evidence>
<dbReference type="Gene3D" id="3.40.50.300">
    <property type="entry name" value="P-loop containing nucleotide triphosphate hydrolases"/>
    <property type="match status" value="1"/>
</dbReference>
<dbReference type="Pfam" id="PF05188">
    <property type="entry name" value="MutS_II"/>
    <property type="match status" value="1"/>
</dbReference>
<evidence type="ECO:0000256" key="9">
    <source>
        <dbReference type="HAMAP-Rule" id="MF_00096"/>
    </source>
</evidence>
<evidence type="ECO:0000256" key="8">
    <source>
        <dbReference type="ARBA" id="ARBA00024647"/>
    </source>
</evidence>
<feature type="region of interest" description="Disordered" evidence="11">
    <location>
        <begin position="791"/>
        <end position="832"/>
    </location>
</feature>
<dbReference type="InterPro" id="IPR007695">
    <property type="entry name" value="DNA_mismatch_repair_MutS-lik_N"/>
</dbReference>
<dbReference type="Pfam" id="PF05192">
    <property type="entry name" value="MutS_III"/>
    <property type="match status" value="1"/>
</dbReference>
<comment type="function">
    <text evidence="8 9">This protein is involved in the repair of mismatches in DNA. It is possible that it carries out the mismatch recognition step. This protein has a weak ATPase activity.</text>
</comment>
<keyword evidence="4 9" id="KW-0227">DNA damage</keyword>
<evidence type="ECO:0000256" key="5">
    <source>
        <dbReference type="ARBA" id="ARBA00022840"/>
    </source>
</evidence>
<evidence type="ECO:0000259" key="12">
    <source>
        <dbReference type="PROSITE" id="PS00486"/>
    </source>
</evidence>
<evidence type="ECO:0000256" key="6">
    <source>
        <dbReference type="ARBA" id="ARBA00023125"/>
    </source>
</evidence>
<evidence type="ECO:0000256" key="4">
    <source>
        <dbReference type="ARBA" id="ARBA00022763"/>
    </source>
</evidence>
<dbReference type="Pfam" id="PF05190">
    <property type="entry name" value="MutS_IV"/>
    <property type="match status" value="1"/>
</dbReference>
<feature type="compositionally biased region" description="Acidic residues" evidence="11">
    <location>
        <begin position="816"/>
        <end position="825"/>
    </location>
</feature>
<evidence type="ECO:0000256" key="10">
    <source>
        <dbReference type="RuleBase" id="RU003756"/>
    </source>
</evidence>
<dbReference type="InterPro" id="IPR027417">
    <property type="entry name" value="P-loop_NTPase"/>
</dbReference>
<dbReference type="SUPFAM" id="SSF48334">
    <property type="entry name" value="DNA repair protein MutS, domain III"/>
    <property type="match status" value="1"/>
</dbReference>
<feature type="binding site" evidence="9">
    <location>
        <begin position="609"/>
        <end position="616"/>
    </location>
    <ligand>
        <name>ATP</name>
        <dbReference type="ChEBI" id="CHEBI:30616"/>
    </ligand>
</feature>
<comment type="caution">
    <text evidence="13">The sequence shown here is derived from an EMBL/GenBank/DDBJ whole genome shotgun (WGS) entry which is preliminary data.</text>
</comment>
<organism evidence="13 14">
    <name type="scientific">Mesosutterella porci</name>
    <dbReference type="NCBI Taxonomy" id="2915351"/>
    <lineage>
        <taxon>Bacteria</taxon>
        <taxon>Pseudomonadati</taxon>
        <taxon>Pseudomonadota</taxon>
        <taxon>Betaproteobacteria</taxon>
        <taxon>Burkholderiales</taxon>
        <taxon>Sutterellaceae</taxon>
        <taxon>Mesosutterella</taxon>
    </lineage>
</organism>
<dbReference type="SMART" id="SM00533">
    <property type="entry name" value="MUTSd"/>
    <property type="match status" value="1"/>
</dbReference>
<dbReference type="InterPro" id="IPR007861">
    <property type="entry name" value="DNA_mismatch_repair_MutS_clamp"/>
</dbReference>
<evidence type="ECO:0000256" key="11">
    <source>
        <dbReference type="SAM" id="MobiDB-lite"/>
    </source>
</evidence>
<proteinExistence type="inferred from homology"/>
<dbReference type="Pfam" id="PF01624">
    <property type="entry name" value="MutS_I"/>
    <property type="match status" value="1"/>
</dbReference>
<dbReference type="Gene3D" id="1.10.1420.10">
    <property type="match status" value="2"/>
</dbReference>
<dbReference type="InterPro" id="IPR045076">
    <property type="entry name" value="MutS"/>
</dbReference>
<keyword evidence="14" id="KW-1185">Reference proteome</keyword>
<protein>
    <recommendedName>
        <fullName evidence="2 9">DNA mismatch repair protein MutS</fullName>
    </recommendedName>
</protein>
<evidence type="ECO:0000313" key="13">
    <source>
        <dbReference type="EMBL" id="MCG5030458.1"/>
    </source>
</evidence>
<dbReference type="SUPFAM" id="SSF53150">
    <property type="entry name" value="DNA repair protein MutS, domain II"/>
    <property type="match status" value="1"/>
</dbReference>
<dbReference type="InterPro" id="IPR000432">
    <property type="entry name" value="DNA_mismatch_repair_MutS_C"/>
</dbReference>
<dbReference type="Pfam" id="PF00488">
    <property type="entry name" value="MutS_V"/>
    <property type="match status" value="1"/>
</dbReference>